<evidence type="ECO:0000313" key="2">
    <source>
        <dbReference type="Proteomes" id="UP000615446"/>
    </source>
</evidence>
<dbReference type="EMBL" id="BLAL01000297">
    <property type="protein sequence ID" value="GET01243.1"/>
    <property type="molecule type" value="Genomic_DNA"/>
</dbReference>
<dbReference type="Gene3D" id="3.30.420.10">
    <property type="entry name" value="Ribonuclease H-like superfamily/Ribonuclease H"/>
    <property type="match status" value="1"/>
</dbReference>
<reference evidence="1" key="1">
    <citation type="submission" date="2019-10" db="EMBL/GenBank/DDBJ databases">
        <title>Conservation and host-specific expression of non-tandemly repeated heterogenous ribosome RNA gene in arbuscular mycorrhizal fungi.</title>
        <authorList>
            <person name="Maeda T."/>
            <person name="Kobayashi Y."/>
            <person name="Nakagawa T."/>
            <person name="Ezawa T."/>
            <person name="Yamaguchi K."/>
            <person name="Bino T."/>
            <person name="Nishimoto Y."/>
            <person name="Shigenobu S."/>
            <person name="Kawaguchi M."/>
        </authorList>
    </citation>
    <scope>NUCLEOTIDE SEQUENCE</scope>
    <source>
        <strain evidence="1">HR1</strain>
    </source>
</reference>
<dbReference type="SUPFAM" id="SSF53098">
    <property type="entry name" value="Ribonuclease H-like"/>
    <property type="match status" value="1"/>
</dbReference>
<protein>
    <submittedName>
        <fullName evidence="1">KRAB-A domain-containing protein 2-like</fullName>
    </submittedName>
</protein>
<evidence type="ECO:0000313" key="1">
    <source>
        <dbReference type="EMBL" id="GET01243.1"/>
    </source>
</evidence>
<accession>A0A8H3R394</accession>
<comment type="caution">
    <text evidence="1">The sequence shown here is derived from an EMBL/GenBank/DDBJ whole genome shotgun (WGS) entry which is preliminary data.</text>
</comment>
<dbReference type="OrthoDB" id="2408293at2759"/>
<sequence length="294" mass="34279">MEYMFISKTTFENLVNTYLNNLPECKCHKALVNLELLSTIKSVLLDPKNVNICDKNIREWVRKWFYIEEIIPGDYRVMDNWDWLKQDLVEKFVNNCTICATKKPSFHPLTAKPIIIAKNFLSRIQIIQMVNSNIFVILGIIFSKALISKRAVEVAAYLFKLFYALSSSPTILQSDNGKEFYASVIKELIKLWPSVKIINGRPHHLQSQMISSMNQSYCRSHKKTPYKLVYGNKPRGNCTLIEELFNKYIYDEENIPKIIKIDGLEDINKNLDDDMINEQGIKNIFLHIIFFLIV</sequence>
<name>A0A8H3R394_9GLOM</name>
<organism evidence="1 2">
    <name type="scientific">Rhizophagus clarus</name>
    <dbReference type="NCBI Taxonomy" id="94130"/>
    <lineage>
        <taxon>Eukaryota</taxon>
        <taxon>Fungi</taxon>
        <taxon>Fungi incertae sedis</taxon>
        <taxon>Mucoromycota</taxon>
        <taxon>Glomeromycotina</taxon>
        <taxon>Glomeromycetes</taxon>
        <taxon>Glomerales</taxon>
        <taxon>Glomeraceae</taxon>
        <taxon>Rhizophagus</taxon>
    </lineage>
</organism>
<gene>
    <name evidence="1" type="ORF">RCL2_002766300</name>
</gene>
<dbReference type="GO" id="GO:0003676">
    <property type="term" value="F:nucleic acid binding"/>
    <property type="evidence" value="ECO:0007669"/>
    <property type="project" value="InterPro"/>
</dbReference>
<dbReference type="InterPro" id="IPR036397">
    <property type="entry name" value="RNaseH_sf"/>
</dbReference>
<dbReference type="InterPro" id="IPR012337">
    <property type="entry name" value="RNaseH-like_sf"/>
</dbReference>
<dbReference type="AlphaFoldDB" id="A0A8H3R394"/>
<proteinExistence type="predicted"/>
<dbReference type="Proteomes" id="UP000615446">
    <property type="component" value="Unassembled WGS sequence"/>
</dbReference>